<proteinExistence type="predicted"/>
<dbReference type="eggNOG" id="KOG0502">
    <property type="taxonomic scope" value="Eukaryota"/>
</dbReference>
<accession>C3ZFJ4</accession>
<evidence type="ECO:0000259" key="3">
    <source>
        <dbReference type="Pfam" id="PF07693"/>
    </source>
</evidence>
<keyword evidence="2" id="KW-0812">Transmembrane</keyword>
<feature type="compositionally biased region" description="Polar residues" evidence="1">
    <location>
        <begin position="38"/>
        <end position="73"/>
    </location>
</feature>
<dbReference type="InParanoid" id="C3ZFJ4"/>
<evidence type="ECO:0000313" key="4">
    <source>
        <dbReference type="EMBL" id="EEN48748.1"/>
    </source>
</evidence>
<keyword evidence="2" id="KW-1133">Transmembrane helix</keyword>
<protein>
    <recommendedName>
        <fullName evidence="3">KAP NTPase domain-containing protein</fullName>
    </recommendedName>
</protein>
<feature type="transmembrane region" description="Helical" evidence="2">
    <location>
        <begin position="499"/>
        <end position="523"/>
    </location>
</feature>
<dbReference type="AlphaFoldDB" id="C3ZFJ4"/>
<reference evidence="4" key="1">
    <citation type="journal article" date="2008" name="Nature">
        <title>The amphioxus genome and the evolution of the chordate karyotype.</title>
        <authorList>
            <consortium name="US DOE Joint Genome Institute (JGI-PGF)"/>
            <person name="Putnam N.H."/>
            <person name="Butts T."/>
            <person name="Ferrier D.E.K."/>
            <person name="Furlong R.F."/>
            <person name="Hellsten U."/>
            <person name="Kawashima T."/>
            <person name="Robinson-Rechavi M."/>
            <person name="Shoguchi E."/>
            <person name="Terry A."/>
            <person name="Yu J.-K."/>
            <person name="Benito-Gutierrez E.L."/>
            <person name="Dubchak I."/>
            <person name="Garcia-Fernandez J."/>
            <person name="Gibson-Brown J.J."/>
            <person name="Grigoriev I.V."/>
            <person name="Horton A.C."/>
            <person name="de Jong P.J."/>
            <person name="Jurka J."/>
            <person name="Kapitonov V.V."/>
            <person name="Kohara Y."/>
            <person name="Kuroki Y."/>
            <person name="Lindquist E."/>
            <person name="Lucas S."/>
            <person name="Osoegawa K."/>
            <person name="Pennacchio L.A."/>
            <person name="Salamov A.A."/>
            <person name="Satou Y."/>
            <person name="Sauka-Spengler T."/>
            <person name="Schmutz J."/>
            <person name="Shin-I T."/>
            <person name="Toyoda A."/>
            <person name="Bronner-Fraser M."/>
            <person name="Fujiyama A."/>
            <person name="Holland L.Z."/>
            <person name="Holland P.W.H."/>
            <person name="Satoh N."/>
            <person name="Rokhsar D.S."/>
        </authorList>
    </citation>
    <scope>NUCLEOTIDE SEQUENCE [LARGE SCALE GENOMIC DNA]</scope>
    <source>
        <strain evidence="4">S238N-H82</strain>
        <tissue evidence="4">Testes</tissue>
    </source>
</reference>
<dbReference type="InterPro" id="IPR052754">
    <property type="entry name" value="NTPase_KAP_P-loop"/>
</dbReference>
<dbReference type="InterPro" id="IPR011646">
    <property type="entry name" value="KAP_P-loop"/>
</dbReference>
<feature type="domain" description="KAP NTPase" evidence="3">
    <location>
        <begin position="256"/>
        <end position="688"/>
    </location>
</feature>
<feature type="compositionally biased region" description="Basic and acidic residues" evidence="1">
    <location>
        <begin position="308"/>
        <end position="320"/>
    </location>
</feature>
<feature type="transmembrane region" description="Helical" evidence="2">
    <location>
        <begin position="338"/>
        <end position="365"/>
    </location>
</feature>
<name>C3ZFJ4_BRAFL</name>
<evidence type="ECO:0000256" key="2">
    <source>
        <dbReference type="SAM" id="Phobius"/>
    </source>
</evidence>
<keyword evidence="2" id="KW-0472">Membrane</keyword>
<feature type="region of interest" description="Disordered" evidence="1">
    <location>
        <begin position="308"/>
        <end position="329"/>
    </location>
</feature>
<gene>
    <name evidence="4" type="ORF">BRAFLDRAFT_118404</name>
</gene>
<dbReference type="EMBL" id="GG666613">
    <property type="protein sequence ID" value="EEN48748.1"/>
    <property type="molecule type" value="Genomic_DNA"/>
</dbReference>
<dbReference type="STRING" id="7739.C3ZFJ4"/>
<dbReference type="PANTHER" id="PTHR22674">
    <property type="entry name" value="NTPASE, KAP FAMILY P-LOOP DOMAIN-CONTAINING 1"/>
    <property type="match status" value="1"/>
</dbReference>
<dbReference type="Pfam" id="PF07693">
    <property type="entry name" value="KAP_NTPase"/>
    <property type="match status" value="1"/>
</dbReference>
<feature type="region of interest" description="Disordered" evidence="1">
    <location>
        <begin position="24"/>
        <end position="78"/>
    </location>
</feature>
<dbReference type="PANTHER" id="PTHR22674:SF6">
    <property type="entry name" value="NTPASE KAP FAMILY P-LOOP DOMAIN-CONTAINING PROTEIN 1"/>
    <property type="match status" value="1"/>
</dbReference>
<sequence>MDESKNGHLDPLKMPHIRYKKLHADNNPDFEGELTLVEDNSGNESSRLLEDNNSGDESSSTQEDLGTSISGNVPGTAWDRGSNLSLLSNLSEHHTSDSEEKIVVPKQKDLQNGVAKFYGSLESFSSAQSLIIFEGEEEETPSLHQTHCAVEMDDPLSTTQETTAVKEEEETSSWKQSTGSVFGATQLSAVHVQVSTGRPGERVMVAPTGNGDIGHISASDVVPLILEDDSPSPHNEKKFSISTNSSGVGDGDPLGYDIFARSIAEIVTDQGTEMPLTVGVYEEFGMGKTHLLGQVKDKVNKMIKNKREEHEEYHKGEVDGLKQNQKRKRKQDQQETQFPVVLFSNLLVTFVLFLIATVVCAVYEIVAWEAILIFAILFFVALLATLVHAYRRNIQRWCTKRIPLLQKANPMYWMVGVYLDWVEPPVMSKTPRAQRYEVIWVDFNAWEFSGCKVLWAGIVTTLCDAIEAKIGATPARFYRVIKGQVEGWKGGKKSLIQCGWFKILLAVVLVIILSSLVGIFVLVEGTKHINTLIATISQVLGLGIVVNIKSYFKVAKNLIKSQKDVLNSQMKKPDFADQLGFMSEVKAEVKTVTSLLRFLEHVTGIQYRVIIMVDDLDCCPGDRVVGVLEAMNILLSDEGANFVSIIAMDPTIVVNCLESRLKDIMINDASGYEYLKRIVHVPVCLPEPNVGNRRDLFRDVVRGKPGIIMSELPSSKSPGKISFKAGSKARQKLLIDSQGRWSRKCLSALPDAPRDLEIQDGVHEIQDGGQGIQDGGHEIQSGSYKIETGSHEFQNGGHQSRDGDPIDLAKAVNGSLTKLGTKAANQQDQADGKFNIDFLGDVIQVIVQDDDDDDINDIMFYVHGNAHHIANIYHVLRMTVKVLKHRKLLQFVTPRQVASWVVLAEQWPYRLSWVLQFVEDSQQKESIRQRSQMMTDDNELNRRLSLLESTVSGHASLFRLFETVKREMSRVDAKEFARLNNLDGDPEMFELLLLESRMTVQEMMTLLPCTINLDWSIQRRIAVARSLNVGE</sequence>
<organism>
    <name type="scientific">Branchiostoma floridae</name>
    <name type="common">Florida lancelet</name>
    <name type="synonym">Amphioxus</name>
    <dbReference type="NCBI Taxonomy" id="7739"/>
    <lineage>
        <taxon>Eukaryota</taxon>
        <taxon>Metazoa</taxon>
        <taxon>Chordata</taxon>
        <taxon>Cephalochordata</taxon>
        <taxon>Leptocardii</taxon>
        <taxon>Amphioxiformes</taxon>
        <taxon>Branchiostomatidae</taxon>
        <taxon>Branchiostoma</taxon>
    </lineage>
</organism>
<evidence type="ECO:0000256" key="1">
    <source>
        <dbReference type="SAM" id="MobiDB-lite"/>
    </source>
</evidence>
<feature type="transmembrane region" description="Helical" evidence="2">
    <location>
        <begin position="371"/>
        <end position="390"/>
    </location>
</feature>